<dbReference type="EMBL" id="WWCN01000028">
    <property type="protein sequence ID" value="MYM26473.1"/>
    <property type="molecule type" value="Genomic_DNA"/>
</dbReference>
<organism evidence="1 2">
    <name type="scientific">Duganella flavida</name>
    <dbReference type="NCBI Taxonomy" id="2692175"/>
    <lineage>
        <taxon>Bacteria</taxon>
        <taxon>Pseudomonadati</taxon>
        <taxon>Pseudomonadota</taxon>
        <taxon>Betaproteobacteria</taxon>
        <taxon>Burkholderiales</taxon>
        <taxon>Oxalobacteraceae</taxon>
        <taxon>Telluria group</taxon>
        <taxon>Duganella</taxon>
    </lineage>
</organism>
<evidence type="ECO:0000313" key="2">
    <source>
        <dbReference type="Proteomes" id="UP000479335"/>
    </source>
</evidence>
<sequence length="820" mass="93066">MSNPIDFDLVLRRQALDNWLAETKKRMTMRFSKIDFEADHWPIRTLYGMKQPDWHFTEPLADFAAKDVSYREALRCLVAEMVIAGNRNVSGAVNAFRMLASAPAHSLFDLTLQDLRKIESDSLDKARANPGFANRGISILTTVATQTTQLGAKGVLARLGFHIRAEVKAELRKIAKNRRADRHAEGGYLLDRKVEAFSDALNALIDNDPRLSVVDRLAIAAHTRALCAPSRINEILCSSIDDHVTVNDYVQKPIGELDAVHRAHQMLLVTMKGSKGAEWSAKPVLNFMIDAFHYTTGVVLEHGKRSRMLVEWYQKHPTTLYLPPELEYLRGQNLSRVMLAKIILLTENPPPCAHTSSASRFFSELKTEAFKAPNPVLFQENGRRTSRPVIDFLPWDTIEKRLLKRVHQALAECRKVTQLNHYEGDLSKMLFLFDPEETPYLPHAINYHLIRTRFKLTDCDRNQTRPPTLFEKLRITMPVNGKIQIAELDTHDPRKWLTTMALIHGEKLSDVLINKWANRCRLAQLKFYDFRTAENLAEFSKMPEPPRLNELADLSNGLAAVEKLEDSFGLKTAIVTAHDVGIAMSSMDLIVQASENRPIAKSSRGIIIIYPQRFGVCFHQHHEKPCRNYSNSLVTSCVTCNEAAYVKGHIPTNDETRKVARQVFSSIVRHLENLAHTHNRGIADDQDALGEHMLTLAEKGMSPSSLEQLATHLIEEFHQIKHLIKDKLFARRLEEAFVTREVVKILDDTNRPSGSFIKYRNPTQHADSLLEVALDSHGGRDQVARDEKKLVAKYPQFAPTALGLKDERHLVEPDDREEGD</sequence>
<keyword evidence="2" id="KW-1185">Reference proteome</keyword>
<dbReference type="Proteomes" id="UP000479335">
    <property type="component" value="Unassembled WGS sequence"/>
</dbReference>
<proteinExistence type="predicted"/>
<accession>A0A6L8KG89</accession>
<comment type="caution">
    <text evidence="1">The sequence shown here is derived from an EMBL/GenBank/DDBJ whole genome shotgun (WGS) entry which is preliminary data.</text>
</comment>
<evidence type="ECO:0000313" key="1">
    <source>
        <dbReference type="EMBL" id="MYM26473.1"/>
    </source>
</evidence>
<gene>
    <name evidence="1" type="ORF">GTP46_27985</name>
</gene>
<dbReference type="AlphaFoldDB" id="A0A6L8KG89"/>
<name>A0A6L8KG89_9BURK</name>
<protein>
    <submittedName>
        <fullName evidence="1">Uncharacterized protein</fullName>
    </submittedName>
</protein>
<dbReference type="RefSeq" id="WP_161009910.1">
    <property type="nucleotide sequence ID" value="NZ_WWCN01000028.1"/>
</dbReference>
<reference evidence="1 2" key="1">
    <citation type="submission" date="2019-12" db="EMBL/GenBank/DDBJ databases">
        <title>Novel species isolated from a subtropical stream in China.</title>
        <authorList>
            <person name="Lu H."/>
        </authorList>
    </citation>
    <scope>NUCLEOTIDE SEQUENCE [LARGE SCALE GENOMIC DNA]</scope>
    <source>
        <strain evidence="1 2">FT135W</strain>
    </source>
</reference>